<dbReference type="GO" id="GO:0000731">
    <property type="term" value="P:DNA synthesis involved in DNA repair"/>
    <property type="evidence" value="ECO:0007669"/>
    <property type="project" value="TreeGrafter"/>
</dbReference>
<keyword evidence="4" id="KW-1185">Reference proteome</keyword>
<dbReference type="RefSeq" id="WP_124092537.1">
    <property type="nucleotide sequence ID" value="NZ_CBCRYA010000002.1"/>
</dbReference>
<dbReference type="SUPFAM" id="SSF52540">
    <property type="entry name" value="P-loop containing nucleoside triphosphate hydrolases"/>
    <property type="match status" value="1"/>
</dbReference>
<evidence type="ECO:0000259" key="2">
    <source>
        <dbReference type="Pfam" id="PF13304"/>
    </source>
</evidence>
<dbReference type="Gene3D" id="3.40.50.300">
    <property type="entry name" value="P-loop containing nucleotide triphosphate hydrolases"/>
    <property type="match status" value="2"/>
</dbReference>
<dbReference type="PIRSF" id="PIRSF029347">
    <property type="entry name" value="RecF"/>
    <property type="match status" value="1"/>
</dbReference>
<proteinExistence type="predicted"/>
<dbReference type="InterPro" id="IPR003959">
    <property type="entry name" value="ATPase_AAA_core"/>
</dbReference>
<protein>
    <recommendedName>
        <fullName evidence="2">ATPase AAA-type core domain-containing protein</fullName>
    </recommendedName>
</protein>
<gene>
    <name evidence="3" type="ORF">PSET11_02418</name>
</gene>
<dbReference type="AlphaFoldDB" id="A0A3P5XH44"/>
<evidence type="ECO:0000256" key="1">
    <source>
        <dbReference type="ARBA" id="ARBA00023236"/>
    </source>
</evidence>
<name>A0A3P5XH44_9MICC</name>
<organism evidence="3 4">
    <name type="scientific">Arthrobacter ulcerisalmonis</name>
    <dbReference type="NCBI Taxonomy" id="2483813"/>
    <lineage>
        <taxon>Bacteria</taxon>
        <taxon>Bacillati</taxon>
        <taxon>Actinomycetota</taxon>
        <taxon>Actinomycetes</taxon>
        <taxon>Micrococcales</taxon>
        <taxon>Micrococcaceae</taxon>
        <taxon>Arthrobacter</taxon>
    </lineage>
</organism>
<dbReference type="InterPro" id="IPR014555">
    <property type="entry name" value="RecF-like"/>
</dbReference>
<keyword evidence="1" id="KW-0227">DNA damage</keyword>
<dbReference type="GO" id="GO:0016887">
    <property type="term" value="F:ATP hydrolysis activity"/>
    <property type="evidence" value="ECO:0007669"/>
    <property type="project" value="InterPro"/>
</dbReference>
<dbReference type="Proteomes" id="UP000280861">
    <property type="component" value="Unassembled WGS sequence"/>
</dbReference>
<dbReference type="EMBL" id="UXAU01000035">
    <property type="protein sequence ID" value="VDC30216.1"/>
    <property type="molecule type" value="Genomic_DNA"/>
</dbReference>
<dbReference type="FunFam" id="3.40.50.300:FF:002708">
    <property type="entry name" value="FeS assembly ATPase SufC"/>
    <property type="match status" value="1"/>
</dbReference>
<dbReference type="InterPro" id="IPR027417">
    <property type="entry name" value="P-loop_NTPase"/>
</dbReference>
<dbReference type="FunFam" id="3.40.50.300:FF:002534">
    <property type="entry name" value="Putative RecF protein"/>
    <property type="match status" value="1"/>
</dbReference>
<evidence type="ECO:0000313" key="3">
    <source>
        <dbReference type="EMBL" id="VDC30216.1"/>
    </source>
</evidence>
<feature type="domain" description="ATPase AAA-type core" evidence="2">
    <location>
        <begin position="26"/>
        <end position="363"/>
    </location>
</feature>
<dbReference type="GO" id="GO:0005524">
    <property type="term" value="F:ATP binding"/>
    <property type="evidence" value="ECO:0007669"/>
    <property type="project" value="InterPro"/>
</dbReference>
<dbReference type="PANTHER" id="PTHR32182:SF25">
    <property type="entry name" value="SLR1056 PROTEIN"/>
    <property type="match status" value="1"/>
</dbReference>
<keyword evidence="1" id="KW-0742">SOS response</keyword>
<dbReference type="GO" id="GO:0009432">
    <property type="term" value="P:SOS response"/>
    <property type="evidence" value="ECO:0007669"/>
    <property type="project" value="UniProtKB-KW"/>
</dbReference>
<dbReference type="Pfam" id="PF13304">
    <property type="entry name" value="AAA_21"/>
    <property type="match status" value="1"/>
</dbReference>
<dbReference type="PANTHER" id="PTHR32182">
    <property type="entry name" value="DNA REPLICATION AND REPAIR PROTEIN RECF"/>
    <property type="match status" value="1"/>
</dbReference>
<sequence length="402" mass="43419">MITTLAIANYRSIRDLSLELSGLDLVTGANGSGKSSLYRALRLLADCAGGAGGNVVGSLAREGGLGSTLWAGPETLSGAMRRGEAPVQGTVRKDPINLKLGFSGDGFGYLVDLGIPVPVMGEMDEQTRKPKVSLFANDPDIKREVVFSGPVARPASWLVDRRGAAVRVRNAAGDWQQEAITLKPYQSVLTEIADPERSPEVLQVRNTVRSWRFYDHFRTDHAAPARQVQVGTRTPVLDPTGADLPAALQTIRETGENVLLDKVIARAFPGSRLEISTSDGMFGVQLRQQGMLRPLKAAELSDGTLRFLLLTAALLTPEPPQLMVLNEPETSLHRDLMPALAELITQAAERSQVLVVSHSSALIAALRESGTVAEHELEKELGETRVRGRGSLEGPLWSWPSR</sequence>
<evidence type="ECO:0000313" key="4">
    <source>
        <dbReference type="Proteomes" id="UP000280861"/>
    </source>
</evidence>
<dbReference type="OrthoDB" id="104167at2"/>
<accession>A0A3P5XH44</accession>
<dbReference type="GO" id="GO:0006302">
    <property type="term" value="P:double-strand break repair"/>
    <property type="evidence" value="ECO:0007669"/>
    <property type="project" value="TreeGrafter"/>
</dbReference>
<reference evidence="3 4" key="1">
    <citation type="submission" date="2018-11" db="EMBL/GenBank/DDBJ databases">
        <authorList>
            <person name="Criscuolo A."/>
        </authorList>
    </citation>
    <scope>NUCLEOTIDE SEQUENCE [LARGE SCALE GENOMIC DNA]</scope>
    <source>
        <strain evidence="3">AT11b</strain>
    </source>
</reference>